<comment type="similarity">
    <text evidence="3 10">Belongs to the cytochrome P450 family.</text>
</comment>
<dbReference type="Pfam" id="PF00067">
    <property type="entry name" value="p450"/>
    <property type="match status" value="1"/>
</dbReference>
<name>A0AA38NYG0_9AGAR</name>
<dbReference type="PROSITE" id="PS00086">
    <property type="entry name" value="CYTOCHROME_P450"/>
    <property type="match status" value="1"/>
</dbReference>
<evidence type="ECO:0000256" key="3">
    <source>
        <dbReference type="ARBA" id="ARBA00010617"/>
    </source>
</evidence>
<dbReference type="Proteomes" id="UP001163846">
    <property type="component" value="Unassembled WGS sequence"/>
</dbReference>
<evidence type="ECO:0000256" key="4">
    <source>
        <dbReference type="ARBA" id="ARBA00022617"/>
    </source>
</evidence>
<dbReference type="InterPro" id="IPR050364">
    <property type="entry name" value="Cytochrome_P450_fung"/>
</dbReference>
<evidence type="ECO:0000256" key="5">
    <source>
        <dbReference type="ARBA" id="ARBA00022723"/>
    </source>
</evidence>
<evidence type="ECO:0000256" key="9">
    <source>
        <dbReference type="PIRSR" id="PIRSR602401-1"/>
    </source>
</evidence>
<protein>
    <submittedName>
        <fullName evidence="12">Cytochrome P450</fullName>
    </submittedName>
</protein>
<evidence type="ECO:0000256" key="1">
    <source>
        <dbReference type="ARBA" id="ARBA00001971"/>
    </source>
</evidence>
<dbReference type="PRINTS" id="PR00463">
    <property type="entry name" value="EP450I"/>
</dbReference>
<organism evidence="12 13">
    <name type="scientific">Lentinula raphanica</name>
    <dbReference type="NCBI Taxonomy" id="153919"/>
    <lineage>
        <taxon>Eukaryota</taxon>
        <taxon>Fungi</taxon>
        <taxon>Dikarya</taxon>
        <taxon>Basidiomycota</taxon>
        <taxon>Agaricomycotina</taxon>
        <taxon>Agaricomycetes</taxon>
        <taxon>Agaricomycetidae</taxon>
        <taxon>Agaricales</taxon>
        <taxon>Marasmiineae</taxon>
        <taxon>Omphalotaceae</taxon>
        <taxon>Lentinula</taxon>
    </lineage>
</organism>
<dbReference type="GO" id="GO:0016705">
    <property type="term" value="F:oxidoreductase activity, acting on paired donors, with incorporation or reduction of molecular oxygen"/>
    <property type="evidence" value="ECO:0007669"/>
    <property type="project" value="InterPro"/>
</dbReference>
<evidence type="ECO:0000256" key="8">
    <source>
        <dbReference type="ARBA" id="ARBA00023033"/>
    </source>
</evidence>
<keyword evidence="11" id="KW-0472">Membrane</keyword>
<keyword evidence="4 9" id="KW-0349">Heme</keyword>
<dbReference type="InterPro" id="IPR017972">
    <property type="entry name" value="Cyt_P450_CS"/>
</dbReference>
<gene>
    <name evidence="12" type="ORF">F5878DRAFT_431523</name>
</gene>
<dbReference type="SUPFAM" id="SSF48264">
    <property type="entry name" value="Cytochrome P450"/>
    <property type="match status" value="1"/>
</dbReference>
<dbReference type="CDD" id="cd11065">
    <property type="entry name" value="CYP64-like"/>
    <property type="match status" value="1"/>
</dbReference>
<proteinExistence type="inferred from homology"/>
<feature type="binding site" description="axial binding residue" evidence="9">
    <location>
        <position position="458"/>
    </location>
    <ligand>
        <name>heme</name>
        <dbReference type="ChEBI" id="CHEBI:30413"/>
    </ligand>
    <ligandPart>
        <name>Fe</name>
        <dbReference type="ChEBI" id="CHEBI:18248"/>
    </ligandPart>
</feature>
<dbReference type="PANTHER" id="PTHR46300:SF7">
    <property type="entry name" value="P450, PUTATIVE (EUROFUNG)-RELATED"/>
    <property type="match status" value="1"/>
</dbReference>
<dbReference type="PRINTS" id="PR00385">
    <property type="entry name" value="P450"/>
</dbReference>
<keyword evidence="5 9" id="KW-0479">Metal-binding</keyword>
<dbReference type="Gene3D" id="1.10.630.10">
    <property type="entry name" value="Cytochrome P450"/>
    <property type="match status" value="1"/>
</dbReference>
<comment type="caution">
    <text evidence="12">The sequence shown here is derived from an EMBL/GenBank/DDBJ whole genome shotgun (WGS) entry which is preliminary data.</text>
</comment>
<dbReference type="EMBL" id="MU806807">
    <property type="protein sequence ID" value="KAJ3832958.1"/>
    <property type="molecule type" value="Genomic_DNA"/>
</dbReference>
<evidence type="ECO:0000256" key="7">
    <source>
        <dbReference type="ARBA" id="ARBA00023004"/>
    </source>
</evidence>
<evidence type="ECO:0000313" key="12">
    <source>
        <dbReference type="EMBL" id="KAJ3832958.1"/>
    </source>
</evidence>
<dbReference type="InterPro" id="IPR036396">
    <property type="entry name" value="Cyt_P450_sf"/>
</dbReference>
<dbReference type="InterPro" id="IPR002401">
    <property type="entry name" value="Cyt_P450_E_grp-I"/>
</dbReference>
<reference evidence="12" key="1">
    <citation type="submission" date="2022-08" db="EMBL/GenBank/DDBJ databases">
        <authorList>
            <consortium name="DOE Joint Genome Institute"/>
            <person name="Min B."/>
            <person name="Riley R."/>
            <person name="Sierra-Patev S."/>
            <person name="Naranjo-Ortiz M."/>
            <person name="Looney B."/>
            <person name="Konkel Z."/>
            <person name="Slot J.C."/>
            <person name="Sakamoto Y."/>
            <person name="Steenwyk J.L."/>
            <person name="Rokas A."/>
            <person name="Carro J."/>
            <person name="Camarero S."/>
            <person name="Ferreira P."/>
            <person name="Molpeceres G."/>
            <person name="Ruiz-Duenas F.J."/>
            <person name="Serrano A."/>
            <person name="Henrissat B."/>
            <person name="Drula E."/>
            <person name="Hughes K.W."/>
            <person name="Mata J.L."/>
            <person name="Ishikawa N.K."/>
            <person name="Vargas-Isla R."/>
            <person name="Ushijima S."/>
            <person name="Smith C.A."/>
            <person name="Ahrendt S."/>
            <person name="Andreopoulos W."/>
            <person name="He G."/>
            <person name="Labutti K."/>
            <person name="Lipzen A."/>
            <person name="Ng V."/>
            <person name="Sandor L."/>
            <person name="Barry K."/>
            <person name="Martinez A.T."/>
            <person name="Xiao Y."/>
            <person name="Gibbons J.G."/>
            <person name="Terashima K."/>
            <person name="Hibbett D.S."/>
            <person name="Grigoriev I.V."/>
        </authorList>
    </citation>
    <scope>NUCLEOTIDE SEQUENCE</scope>
    <source>
        <strain evidence="12">TFB9207</strain>
    </source>
</reference>
<evidence type="ECO:0000256" key="2">
    <source>
        <dbReference type="ARBA" id="ARBA00005179"/>
    </source>
</evidence>
<evidence type="ECO:0000256" key="10">
    <source>
        <dbReference type="RuleBase" id="RU000461"/>
    </source>
</evidence>
<keyword evidence="13" id="KW-1185">Reference proteome</keyword>
<keyword evidence="11" id="KW-0812">Transmembrane</keyword>
<dbReference type="AlphaFoldDB" id="A0AA38NYG0"/>
<keyword evidence="7 9" id="KW-0408">Iron</keyword>
<dbReference type="GO" id="GO:0020037">
    <property type="term" value="F:heme binding"/>
    <property type="evidence" value="ECO:0007669"/>
    <property type="project" value="InterPro"/>
</dbReference>
<keyword evidence="6 10" id="KW-0560">Oxidoreductase</keyword>
<keyword evidence="8 10" id="KW-0503">Monooxygenase</keyword>
<sequence>MAATSYISIAFSYSQLEVAVAILAILVLCVYLRRRVVRLRNVRGGLPYPPGPTPLPFIGNLFDIPRDRESAAYNKMANEYGDLTYLNVFGKSILVVNNYATVQELFDKRSANYSDRSQSTMMDLMGWNWNFGLMRYGPDWKRHRAMFHRQFQPSGVSAFWPTQSKEAHKLLLRMLHEPGDLINHLRLNSASVIMNVVYGIELQDQDDHYITVAETALDGMAKAANPGAFLVDIFPFFKYVPSWMPGAGFKRQAASWRKSVLQMRDAPFEEVTNIMKQENITSSFVSNLLADLELQNDHRSNFIPPDEVETIKNCAGLAYAAGTESFVSSLSSFMLAMTLWPEVQEKARQELDRVVGLERLPDFSDRGTLPYIDAIVKEVLRWNPVAPLGLPHMSTIDDEFKGYYIPAGTIVLGNTWTILHDPVTYPDPMKFNPERFLSNEPTIIDPVSVAFGYGRRICPGRFMAEGQLWISIACILSVFDITSGDRERRTEAAFGSGLICHPLPFKTSINVRSKQAKSLIEQTTD</sequence>
<dbReference type="GO" id="GO:0005506">
    <property type="term" value="F:iron ion binding"/>
    <property type="evidence" value="ECO:0007669"/>
    <property type="project" value="InterPro"/>
</dbReference>
<keyword evidence="11" id="KW-1133">Transmembrane helix</keyword>
<evidence type="ECO:0000256" key="11">
    <source>
        <dbReference type="SAM" id="Phobius"/>
    </source>
</evidence>
<comment type="cofactor">
    <cofactor evidence="1 9">
        <name>heme</name>
        <dbReference type="ChEBI" id="CHEBI:30413"/>
    </cofactor>
</comment>
<feature type="transmembrane region" description="Helical" evidence="11">
    <location>
        <begin position="6"/>
        <end position="32"/>
    </location>
</feature>
<dbReference type="InterPro" id="IPR001128">
    <property type="entry name" value="Cyt_P450"/>
</dbReference>
<accession>A0AA38NYG0</accession>
<dbReference type="PANTHER" id="PTHR46300">
    <property type="entry name" value="P450, PUTATIVE (EUROFUNG)-RELATED-RELATED"/>
    <property type="match status" value="1"/>
</dbReference>
<evidence type="ECO:0000256" key="6">
    <source>
        <dbReference type="ARBA" id="ARBA00023002"/>
    </source>
</evidence>
<evidence type="ECO:0000313" key="13">
    <source>
        <dbReference type="Proteomes" id="UP001163846"/>
    </source>
</evidence>
<comment type="pathway">
    <text evidence="2">Secondary metabolite biosynthesis.</text>
</comment>
<dbReference type="GO" id="GO:0004497">
    <property type="term" value="F:monooxygenase activity"/>
    <property type="evidence" value="ECO:0007669"/>
    <property type="project" value="UniProtKB-KW"/>
</dbReference>